<dbReference type="EMBL" id="OCPC01000006">
    <property type="protein sequence ID" value="SOE18848.1"/>
    <property type="molecule type" value="Genomic_DNA"/>
</dbReference>
<dbReference type="AlphaFoldDB" id="A0A286IFE8"/>
<keyword evidence="2" id="KW-1185">Reference proteome</keyword>
<sequence length="178" mass="19881">MRDTVTILSPVRIIIDDRHTIEFKPGEHRQVTSAVRRALLDAQAASDDWRAKVNGDNERRPMVELSGFSLDELSTDRDGMRLCFLSRRASVKYHTPGKPAGFGAFEDLGRFSPNHPVWLSPEVHKLARKAKIAHLAPLGVRNYHYFSDATRAPHLELGWAPLPASKQVGDSTDDDMAA</sequence>
<accession>A0A286IFE8</accession>
<protein>
    <submittedName>
        <fullName evidence="1">Uncharacterized protein</fullName>
    </submittedName>
</protein>
<dbReference type="Proteomes" id="UP000219465">
    <property type="component" value="Unassembled WGS sequence"/>
</dbReference>
<name>A0A286IFE8_9HYPH</name>
<evidence type="ECO:0000313" key="1">
    <source>
        <dbReference type="EMBL" id="SOE18848.1"/>
    </source>
</evidence>
<proteinExistence type="predicted"/>
<gene>
    <name evidence="1" type="ORF">SAMN05877838_3792</name>
</gene>
<reference evidence="2" key="1">
    <citation type="submission" date="2017-08" db="EMBL/GenBank/DDBJ databases">
        <authorList>
            <person name="Varghese N."/>
            <person name="Submissions S."/>
        </authorList>
    </citation>
    <scope>NUCLEOTIDE SEQUENCE [LARGE SCALE GENOMIC DNA]</scope>
    <source>
        <strain evidence="2">KCTC 23107</strain>
    </source>
</reference>
<dbReference type="RefSeq" id="WP_097109308.1">
    <property type="nucleotide sequence ID" value="NZ_OCPC01000006.1"/>
</dbReference>
<evidence type="ECO:0000313" key="2">
    <source>
        <dbReference type="Proteomes" id="UP000219465"/>
    </source>
</evidence>
<organism evidence="1 2">
    <name type="scientific">Hoeflea halophila</name>
    <dbReference type="NCBI Taxonomy" id="714899"/>
    <lineage>
        <taxon>Bacteria</taxon>
        <taxon>Pseudomonadati</taxon>
        <taxon>Pseudomonadota</taxon>
        <taxon>Alphaproteobacteria</taxon>
        <taxon>Hyphomicrobiales</taxon>
        <taxon>Rhizobiaceae</taxon>
        <taxon>Hoeflea</taxon>
    </lineage>
</organism>